<evidence type="ECO:0000313" key="3">
    <source>
        <dbReference type="EMBL" id="SVA02796.1"/>
    </source>
</evidence>
<dbReference type="InterPro" id="IPR013096">
    <property type="entry name" value="Cupin_2"/>
</dbReference>
<name>A0A381SFN9_9ZZZZ</name>
<dbReference type="EMBL" id="UINC01003042">
    <property type="protein sequence ID" value="SVA02796.1"/>
    <property type="molecule type" value="Genomic_DNA"/>
</dbReference>
<dbReference type="PANTHER" id="PTHR35848:SF6">
    <property type="entry name" value="CUPIN TYPE-2 DOMAIN-CONTAINING PROTEIN"/>
    <property type="match status" value="1"/>
</dbReference>
<gene>
    <name evidence="3" type="ORF">METZ01_LOCUS55650</name>
</gene>
<evidence type="ECO:0000259" key="2">
    <source>
        <dbReference type="Pfam" id="PF07883"/>
    </source>
</evidence>
<dbReference type="InterPro" id="IPR014710">
    <property type="entry name" value="RmlC-like_jellyroll"/>
</dbReference>
<sequence>MIIRRSEQEPQDRYPGVPRYALASAELGQMSLHVGDLSYLPGYGVPHHYHTGGAEETQIMLSGELECWVDGKRTNVYPGDTVTALPGKAHAFHNRTDVVARMITAFPVTSPETVHIDDADLKDVLEHPSIIRAGTRRSLFVEESYGVERVEHSGNFSGAQSTYSYSLEIRPGSAIPVQNYGHETALFLAEGSLTGIIGENVVLDANDGAVVAPGVQYGFSNEGGSLARLFVIHPVINPV</sequence>
<accession>A0A381SFN9</accession>
<dbReference type="GO" id="GO:0046872">
    <property type="term" value="F:metal ion binding"/>
    <property type="evidence" value="ECO:0007669"/>
    <property type="project" value="UniProtKB-KW"/>
</dbReference>
<proteinExistence type="predicted"/>
<keyword evidence="1" id="KW-0479">Metal-binding</keyword>
<feature type="domain" description="Cupin type-2" evidence="2">
    <location>
        <begin position="39"/>
        <end position="105"/>
    </location>
</feature>
<evidence type="ECO:0000256" key="1">
    <source>
        <dbReference type="ARBA" id="ARBA00022723"/>
    </source>
</evidence>
<reference evidence="3" key="1">
    <citation type="submission" date="2018-05" db="EMBL/GenBank/DDBJ databases">
        <authorList>
            <person name="Lanie J.A."/>
            <person name="Ng W.-L."/>
            <person name="Kazmierczak K.M."/>
            <person name="Andrzejewski T.M."/>
            <person name="Davidsen T.M."/>
            <person name="Wayne K.J."/>
            <person name="Tettelin H."/>
            <person name="Glass J.I."/>
            <person name="Rusch D."/>
            <person name="Podicherti R."/>
            <person name="Tsui H.-C.T."/>
            <person name="Winkler M.E."/>
        </authorList>
    </citation>
    <scope>NUCLEOTIDE SEQUENCE</scope>
</reference>
<dbReference type="SUPFAM" id="SSF51182">
    <property type="entry name" value="RmlC-like cupins"/>
    <property type="match status" value="2"/>
</dbReference>
<dbReference type="PANTHER" id="PTHR35848">
    <property type="entry name" value="OXALATE-BINDING PROTEIN"/>
    <property type="match status" value="1"/>
</dbReference>
<dbReference type="InterPro" id="IPR011051">
    <property type="entry name" value="RmlC_Cupin_sf"/>
</dbReference>
<protein>
    <recommendedName>
        <fullName evidence="2">Cupin type-2 domain-containing protein</fullName>
    </recommendedName>
</protein>
<dbReference type="AlphaFoldDB" id="A0A381SFN9"/>
<dbReference type="Pfam" id="PF07883">
    <property type="entry name" value="Cupin_2"/>
    <property type="match status" value="1"/>
</dbReference>
<dbReference type="InterPro" id="IPR051610">
    <property type="entry name" value="GPI/OXD"/>
</dbReference>
<organism evidence="3">
    <name type="scientific">marine metagenome</name>
    <dbReference type="NCBI Taxonomy" id="408172"/>
    <lineage>
        <taxon>unclassified sequences</taxon>
        <taxon>metagenomes</taxon>
        <taxon>ecological metagenomes</taxon>
    </lineage>
</organism>
<dbReference type="Gene3D" id="2.60.120.10">
    <property type="entry name" value="Jelly Rolls"/>
    <property type="match status" value="2"/>
</dbReference>